<keyword evidence="1" id="KW-1133">Transmembrane helix</keyword>
<dbReference type="RefSeq" id="WP_126316765.1">
    <property type="nucleotide sequence ID" value="NZ_LR134377.1"/>
</dbReference>
<feature type="transmembrane region" description="Helical" evidence="1">
    <location>
        <begin position="12"/>
        <end position="34"/>
    </location>
</feature>
<dbReference type="AlphaFoldDB" id="A0AB38VSF1"/>
<accession>A0AB38VSF1</accession>
<sequence length="326" mass="33671">MEKQVKRPQYYGQLLGASVGIAAVIVLMLLAFMAPMMNSGSKDLPLAIAGPDLMVETISAQLTQSSPGAFDIEQVADAETAREMIMDREAIGAIIASPEGTRILVAGAAGTPYKQLLSTMAQAMQAQAQGVPANIVVEDIAPLNEGDPQGLGLSLLALPLAFGGMASGVMFSRLTKRRLLDQLLSVTAVAIMGGLCVAGILNAYGTITGEYLAVTVAVAVGIAAISLTVQALESLWGYAGIGLAAVLMIFIANSLSGIATGAQWLPSPWGAIGQAMPIGATGTLIRNISFFDGNAIATPLIVLSCWIIAAVAILWASNFKRSRVIA</sequence>
<feature type="transmembrane region" description="Helical" evidence="1">
    <location>
        <begin position="236"/>
        <end position="259"/>
    </location>
</feature>
<reference evidence="2 3" key="1">
    <citation type="submission" date="2018-12" db="EMBL/GenBank/DDBJ databases">
        <authorList>
            <consortium name="Pathogen Informatics"/>
        </authorList>
    </citation>
    <scope>NUCLEOTIDE SEQUENCE [LARGE SCALE GENOMIC DNA]</scope>
    <source>
        <strain evidence="2 3">NCTC949</strain>
    </source>
</reference>
<feature type="transmembrane region" description="Helical" evidence="1">
    <location>
        <begin position="211"/>
        <end position="229"/>
    </location>
</feature>
<feature type="transmembrane region" description="Helical" evidence="1">
    <location>
        <begin position="151"/>
        <end position="171"/>
    </location>
</feature>
<keyword evidence="1" id="KW-0812">Transmembrane</keyword>
<organism evidence="2 3">
    <name type="scientific">Corynebacterium kutscheri</name>
    <dbReference type="NCBI Taxonomy" id="35755"/>
    <lineage>
        <taxon>Bacteria</taxon>
        <taxon>Bacillati</taxon>
        <taxon>Actinomycetota</taxon>
        <taxon>Actinomycetes</taxon>
        <taxon>Mycobacteriales</taxon>
        <taxon>Corynebacteriaceae</taxon>
        <taxon>Corynebacterium</taxon>
    </lineage>
</organism>
<dbReference type="Proteomes" id="UP000271380">
    <property type="component" value="Chromosome"/>
</dbReference>
<feature type="transmembrane region" description="Helical" evidence="1">
    <location>
        <begin position="296"/>
        <end position="316"/>
    </location>
</feature>
<protein>
    <submittedName>
        <fullName evidence="2">ABC-2 family transporter protein</fullName>
    </submittedName>
</protein>
<keyword evidence="1" id="KW-0472">Membrane</keyword>
<name>A0AB38VSF1_9CORY</name>
<proteinExistence type="predicted"/>
<gene>
    <name evidence="2" type="ORF">NCTC949_01118</name>
</gene>
<dbReference type="EMBL" id="LR134377">
    <property type="protein sequence ID" value="VEH06430.1"/>
    <property type="molecule type" value="Genomic_DNA"/>
</dbReference>
<evidence type="ECO:0000256" key="1">
    <source>
        <dbReference type="SAM" id="Phobius"/>
    </source>
</evidence>
<evidence type="ECO:0000313" key="3">
    <source>
        <dbReference type="Proteomes" id="UP000271380"/>
    </source>
</evidence>
<feature type="transmembrane region" description="Helical" evidence="1">
    <location>
        <begin position="183"/>
        <end position="205"/>
    </location>
</feature>
<evidence type="ECO:0000313" key="2">
    <source>
        <dbReference type="EMBL" id="VEH06430.1"/>
    </source>
</evidence>